<feature type="domain" description="FAD/NAD(P)-binding" evidence="4">
    <location>
        <begin position="12"/>
        <end position="292"/>
    </location>
</feature>
<dbReference type="PRINTS" id="PR00469">
    <property type="entry name" value="PNDRDTASEII"/>
</dbReference>
<dbReference type="EMBL" id="VLJT01000039">
    <property type="protein sequence ID" value="TWH10749.1"/>
    <property type="molecule type" value="Genomic_DNA"/>
</dbReference>
<evidence type="ECO:0000313" key="5">
    <source>
        <dbReference type="EMBL" id="TWH10749.1"/>
    </source>
</evidence>
<protein>
    <submittedName>
        <fullName evidence="5">Thioredoxin reductase</fullName>
    </submittedName>
</protein>
<evidence type="ECO:0000259" key="4">
    <source>
        <dbReference type="Pfam" id="PF07992"/>
    </source>
</evidence>
<dbReference type="Proteomes" id="UP000317573">
    <property type="component" value="Unassembled WGS sequence"/>
</dbReference>
<evidence type="ECO:0000256" key="1">
    <source>
        <dbReference type="ARBA" id="ARBA00022630"/>
    </source>
</evidence>
<keyword evidence="1" id="KW-0285">Flavoprotein</keyword>
<evidence type="ECO:0000256" key="2">
    <source>
        <dbReference type="ARBA" id="ARBA00023002"/>
    </source>
</evidence>
<dbReference type="PANTHER" id="PTHR48105">
    <property type="entry name" value="THIOREDOXIN REDUCTASE 1-RELATED-RELATED"/>
    <property type="match status" value="1"/>
</dbReference>
<dbReference type="Pfam" id="PF07992">
    <property type="entry name" value="Pyr_redox_2"/>
    <property type="match status" value="1"/>
</dbReference>
<sequence>MNTQENPTQDGYDVVVIGGGSAGLSAATALARSRRSVLVVDAGEPRNAPASAAHNVLGHEGIAPTELLALGRKEAAGYGAEILSARAESARRSDTGFEIGLSGGTTVQARRLILATGLVDELPDLPGVRELWGKSVLHCPYCHGWEVRDRRIGVISSGPMSVHQTLLFRQLSDDVTFFTHSAPAPESEARDQLEARDVRIVDGTVAELRADGDEVRAVVLEDGTEVDVDAVVVAPRFVARADLYEQLGGTVTDHPVGTLIDTDPTGKTALPGVWAAGNSADLSAVVVVAAGTGVMTGAAVNADLIAEETAAAVEERAARGLTFAE</sequence>
<gene>
    <name evidence="5" type="ORF">L618_000400002300</name>
</gene>
<dbReference type="PRINTS" id="PR00368">
    <property type="entry name" value="FADPNR"/>
</dbReference>
<evidence type="ECO:0000313" key="6">
    <source>
        <dbReference type="Proteomes" id="UP000317573"/>
    </source>
</evidence>
<dbReference type="InterPro" id="IPR050097">
    <property type="entry name" value="Ferredoxin-NADP_redctase_2"/>
</dbReference>
<dbReference type="GO" id="GO:0004791">
    <property type="term" value="F:thioredoxin-disulfide reductase (NADPH) activity"/>
    <property type="evidence" value="ECO:0007669"/>
    <property type="project" value="UniProtKB-EC"/>
</dbReference>
<proteinExistence type="predicted"/>
<keyword evidence="2" id="KW-0560">Oxidoreductase</keyword>
<organism evidence="5 6">
    <name type="scientific">Rhodococcus rhodochrous J45</name>
    <dbReference type="NCBI Taxonomy" id="935266"/>
    <lineage>
        <taxon>Bacteria</taxon>
        <taxon>Bacillati</taxon>
        <taxon>Actinomycetota</taxon>
        <taxon>Actinomycetes</taxon>
        <taxon>Mycobacteriales</taxon>
        <taxon>Nocardiaceae</taxon>
        <taxon>Rhodococcus</taxon>
    </lineage>
</organism>
<dbReference type="InterPro" id="IPR036188">
    <property type="entry name" value="FAD/NAD-bd_sf"/>
</dbReference>
<name>A0A562DM49_RHORH</name>
<dbReference type="Gene3D" id="3.50.50.60">
    <property type="entry name" value="FAD/NAD(P)-binding domain"/>
    <property type="match status" value="2"/>
</dbReference>
<dbReference type="SUPFAM" id="SSF51905">
    <property type="entry name" value="FAD/NAD(P)-binding domain"/>
    <property type="match status" value="1"/>
</dbReference>
<reference evidence="5 6" key="1">
    <citation type="submission" date="2019-07" db="EMBL/GenBank/DDBJ databases">
        <title>Genome sequencing of lignin-degrading bacterial isolates.</title>
        <authorList>
            <person name="Gladden J."/>
        </authorList>
    </citation>
    <scope>NUCLEOTIDE SEQUENCE [LARGE SCALE GENOMIC DNA]</scope>
    <source>
        <strain evidence="5 6">J45</strain>
    </source>
</reference>
<dbReference type="InterPro" id="IPR023753">
    <property type="entry name" value="FAD/NAD-binding_dom"/>
</dbReference>
<dbReference type="AlphaFoldDB" id="A0A562DM49"/>
<dbReference type="RefSeq" id="WP_016693913.1">
    <property type="nucleotide sequence ID" value="NZ_VLJT01000039.1"/>
</dbReference>
<accession>A0A562DM49</accession>
<evidence type="ECO:0000256" key="3">
    <source>
        <dbReference type="ARBA" id="ARBA00048132"/>
    </source>
</evidence>
<comment type="catalytic activity">
    <reaction evidence="3">
        <text>[thioredoxin]-dithiol + NADP(+) = [thioredoxin]-disulfide + NADPH + H(+)</text>
        <dbReference type="Rhea" id="RHEA:20345"/>
        <dbReference type="Rhea" id="RHEA-COMP:10698"/>
        <dbReference type="Rhea" id="RHEA-COMP:10700"/>
        <dbReference type="ChEBI" id="CHEBI:15378"/>
        <dbReference type="ChEBI" id="CHEBI:29950"/>
        <dbReference type="ChEBI" id="CHEBI:50058"/>
        <dbReference type="ChEBI" id="CHEBI:57783"/>
        <dbReference type="ChEBI" id="CHEBI:58349"/>
        <dbReference type="EC" id="1.8.1.9"/>
    </reaction>
</comment>
<comment type="caution">
    <text evidence="5">The sequence shown here is derived from an EMBL/GenBank/DDBJ whole genome shotgun (WGS) entry which is preliminary data.</text>
</comment>